<evidence type="ECO:0000313" key="5">
    <source>
        <dbReference type="EMBL" id="PCI28728.1"/>
    </source>
</evidence>
<dbReference type="AlphaFoldDB" id="A0A2A4T5D2"/>
<gene>
    <name evidence="5" type="ORF">COB67_05710</name>
</gene>
<evidence type="ECO:0000256" key="3">
    <source>
        <dbReference type="PROSITE-ProRule" id="PRU00333"/>
    </source>
</evidence>
<dbReference type="GO" id="GO:0032259">
    <property type="term" value="P:methylation"/>
    <property type="evidence" value="ECO:0007669"/>
    <property type="project" value="UniProtKB-KW"/>
</dbReference>
<dbReference type="InterPro" id="IPR003726">
    <property type="entry name" value="HCY_dom"/>
</dbReference>
<evidence type="ECO:0000259" key="4">
    <source>
        <dbReference type="PROSITE" id="PS50970"/>
    </source>
</evidence>
<dbReference type="Gene3D" id="3.20.20.330">
    <property type="entry name" value="Homocysteine-binding-like domain"/>
    <property type="match status" value="1"/>
</dbReference>
<feature type="domain" description="Hcy-binding" evidence="4">
    <location>
        <begin position="1"/>
        <end position="301"/>
    </location>
</feature>
<dbReference type="InterPro" id="IPR036589">
    <property type="entry name" value="HCY_dom_sf"/>
</dbReference>
<dbReference type="GO" id="GO:0046872">
    <property type="term" value="F:metal ion binding"/>
    <property type="evidence" value="ECO:0007669"/>
    <property type="project" value="UniProtKB-KW"/>
</dbReference>
<feature type="binding site" evidence="3">
    <location>
        <position position="219"/>
    </location>
    <ligand>
        <name>Zn(2+)</name>
        <dbReference type="ChEBI" id="CHEBI:29105"/>
    </ligand>
</feature>
<feature type="binding site" evidence="3">
    <location>
        <position position="286"/>
    </location>
    <ligand>
        <name>Zn(2+)</name>
        <dbReference type="ChEBI" id="CHEBI:29105"/>
    </ligand>
</feature>
<evidence type="ECO:0000256" key="1">
    <source>
        <dbReference type="ARBA" id="ARBA00022603"/>
    </source>
</evidence>
<reference evidence="6" key="1">
    <citation type="submission" date="2017-08" db="EMBL/GenBank/DDBJ databases">
        <title>A dynamic microbial community with high functional redundancy inhabits the cold, oxic subseafloor aquifer.</title>
        <authorList>
            <person name="Tully B.J."/>
            <person name="Wheat C.G."/>
            <person name="Glazer B.T."/>
            <person name="Huber J.A."/>
        </authorList>
    </citation>
    <scope>NUCLEOTIDE SEQUENCE [LARGE SCALE GENOMIC DNA]</scope>
</reference>
<dbReference type="PANTHER" id="PTHR11103">
    <property type="entry name" value="SLR1189 PROTEIN"/>
    <property type="match status" value="1"/>
</dbReference>
<proteinExistence type="predicted"/>
<protein>
    <submittedName>
        <fullName evidence="5">Homocysteine methyltransferase</fullName>
    </submittedName>
</protein>
<keyword evidence="3" id="KW-0862">Zinc</keyword>
<feature type="binding site" evidence="3">
    <location>
        <position position="287"/>
    </location>
    <ligand>
        <name>Zn(2+)</name>
        <dbReference type="ChEBI" id="CHEBI:29105"/>
    </ligand>
</feature>
<keyword evidence="3" id="KW-0479">Metal-binding</keyword>
<dbReference type="Proteomes" id="UP000218113">
    <property type="component" value="Unassembled WGS sequence"/>
</dbReference>
<sequence length="304" mass="33201">MQQLIEQNDFVLMEAAIVEPIRRAAEVALHPTLVNAPLIYSEKGRQALAKQYQAYIDVASAAKLPIILCAPTWRANQERVEASEFNRNINADAIQFVRKIKDNQVTNISGIKVGGMIACKNDCYKPEEALSIQEAAEFHAWQINHLSESGADYIMAATIPAVSEAIGIAKAMAATKTPYIISFVIDRTGSVLDGSTLSEAIAAVDEAVTRKPLGYMVNCSYPSFLCVEQQPSSLFKRLIGFQGNASSLDHCDLDNADQLEVNQLSEWGQEMVKLNQSFGIKILGGCCGTGKEHLKLLVDHIKGT</sequence>
<comment type="caution">
    <text evidence="5">The sequence shown here is derived from an EMBL/GenBank/DDBJ whole genome shotgun (WGS) entry which is preliminary data.</text>
</comment>
<evidence type="ECO:0000313" key="6">
    <source>
        <dbReference type="Proteomes" id="UP000218113"/>
    </source>
</evidence>
<accession>A0A2A4T5D2</accession>
<organism evidence="5 6">
    <name type="scientific">SAR324 cluster bacterium</name>
    <dbReference type="NCBI Taxonomy" id="2024889"/>
    <lineage>
        <taxon>Bacteria</taxon>
        <taxon>Deltaproteobacteria</taxon>
        <taxon>SAR324 cluster</taxon>
    </lineage>
</organism>
<dbReference type="PROSITE" id="PS50970">
    <property type="entry name" value="HCY"/>
    <property type="match status" value="1"/>
</dbReference>
<keyword evidence="1 3" id="KW-0489">Methyltransferase</keyword>
<name>A0A2A4T5D2_9DELT</name>
<dbReference type="SUPFAM" id="SSF82282">
    <property type="entry name" value="Homocysteine S-methyltransferase"/>
    <property type="match status" value="1"/>
</dbReference>
<evidence type="ECO:0000256" key="2">
    <source>
        <dbReference type="ARBA" id="ARBA00022679"/>
    </source>
</evidence>
<dbReference type="GO" id="GO:0008168">
    <property type="term" value="F:methyltransferase activity"/>
    <property type="evidence" value="ECO:0007669"/>
    <property type="project" value="UniProtKB-UniRule"/>
</dbReference>
<dbReference type="PANTHER" id="PTHR11103:SF18">
    <property type="entry name" value="SLR1189 PROTEIN"/>
    <property type="match status" value="1"/>
</dbReference>
<dbReference type="Pfam" id="PF02574">
    <property type="entry name" value="S-methyl_trans"/>
    <property type="match status" value="1"/>
</dbReference>
<comment type="cofactor">
    <cofactor evidence="3">
        <name>Zn(2+)</name>
        <dbReference type="ChEBI" id="CHEBI:29105"/>
    </cofactor>
</comment>
<keyword evidence="2 3" id="KW-0808">Transferase</keyword>
<dbReference type="EMBL" id="NVSR01000027">
    <property type="protein sequence ID" value="PCI28728.1"/>
    <property type="molecule type" value="Genomic_DNA"/>
</dbReference>